<protein>
    <submittedName>
        <fullName evidence="1">Uncharacterized protein</fullName>
    </submittedName>
</protein>
<proteinExistence type="predicted"/>
<sequence length="295" mass="32610">MSATPPPTMSSRLANLTQKLGLSGRSSRNLLERAAELRLPFEPLTIPPESICWNSGAPLQDLPELPRSALSGPVQDDKSAAHAVLVRLIERHTEEIETFDLRQIDGLTCSKGNLPPCASLEQYLAGVAQRQIRIISYKDFVKAISLPLPNFLRGHQINLRQANWHGKRIFWSGEQQAEAFASAIVYARRREMEVHLPAELTTYQISQRGLKTLDISYHILAMPAQAWSHADFMRLLVDTGLPYARLSLKGYQTSTEFLMLPKHNTDAVALGEGLLLAGAPDVSAFLHQLASSANA</sequence>
<dbReference type="Proteomes" id="UP000243232">
    <property type="component" value="Chromosome I"/>
</dbReference>
<dbReference type="InterPro" id="IPR046507">
    <property type="entry name" value="DUF6685"/>
</dbReference>
<dbReference type="AlphaFoldDB" id="A0A1H2EHY7"/>
<gene>
    <name evidence="1" type="ORF">SAMN05216296_0804</name>
</gene>
<dbReference type="Pfam" id="PF20390">
    <property type="entry name" value="DUF6685"/>
    <property type="match status" value="1"/>
</dbReference>
<dbReference type="OrthoDB" id="6968898at2"/>
<dbReference type="EMBL" id="LT629785">
    <property type="protein sequence ID" value="SDT94756.1"/>
    <property type="molecule type" value="Genomic_DNA"/>
</dbReference>
<keyword evidence="2" id="KW-1185">Reference proteome</keyword>
<reference evidence="2" key="1">
    <citation type="submission" date="2016-10" db="EMBL/GenBank/DDBJ databases">
        <authorList>
            <person name="Varghese N."/>
            <person name="Submissions S."/>
        </authorList>
    </citation>
    <scope>NUCLEOTIDE SEQUENCE [LARGE SCALE GENOMIC DNA]</scope>
    <source>
        <strain evidence="2">DSM 17875</strain>
    </source>
</reference>
<organism evidence="1 2">
    <name type="scientific">Pseudomonas pohangensis</name>
    <dbReference type="NCBI Taxonomy" id="364197"/>
    <lineage>
        <taxon>Bacteria</taxon>
        <taxon>Pseudomonadati</taxon>
        <taxon>Pseudomonadota</taxon>
        <taxon>Gammaproteobacteria</taxon>
        <taxon>Pseudomonadales</taxon>
        <taxon>Pseudomonadaceae</taxon>
        <taxon>Pseudomonas</taxon>
    </lineage>
</organism>
<evidence type="ECO:0000313" key="2">
    <source>
        <dbReference type="Proteomes" id="UP000243232"/>
    </source>
</evidence>
<evidence type="ECO:0000313" key="1">
    <source>
        <dbReference type="EMBL" id="SDT94756.1"/>
    </source>
</evidence>
<name>A0A1H2EHY7_9PSED</name>
<dbReference type="RefSeq" id="WP_090193203.1">
    <property type="nucleotide sequence ID" value="NZ_LT629785.1"/>
</dbReference>
<accession>A0A1H2EHY7</accession>